<dbReference type="PANTHER" id="PTHR15159:SF3">
    <property type="entry name" value="SI:DKEY-175G6.2"/>
    <property type="match status" value="1"/>
</dbReference>
<feature type="chain" id="PRO_5041940870" evidence="2">
    <location>
        <begin position="34"/>
        <end position="585"/>
    </location>
</feature>
<reference evidence="3" key="1">
    <citation type="journal article" date="2023" name="Science">
        <title>Genome structures resolve the early diversification of teleost fishes.</title>
        <authorList>
            <person name="Parey E."/>
            <person name="Louis A."/>
            <person name="Montfort J."/>
            <person name="Bouchez O."/>
            <person name="Roques C."/>
            <person name="Iampietro C."/>
            <person name="Lluch J."/>
            <person name="Castinel A."/>
            <person name="Donnadieu C."/>
            <person name="Desvignes T."/>
            <person name="Floi Bucao C."/>
            <person name="Jouanno E."/>
            <person name="Wen M."/>
            <person name="Mejri S."/>
            <person name="Dirks R."/>
            <person name="Jansen H."/>
            <person name="Henkel C."/>
            <person name="Chen W.J."/>
            <person name="Zahm M."/>
            <person name="Cabau C."/>
            <person name="Klopp C."/>
            <person name="Thompson A.W."/>
            <person name="Robinson-Rechavi M."/>
            <person name="Braasch I."/>
            <person name="Lecointre G."/>
            <person name="Bobe J."/>
            <person name="Postlethwait J.H."/>
            <person name="Berthelot C."/>
            <person name="Roest Crollius H."/>
            <person name="Guiguen Y."/>
        </authorList>
    </citation>
    <scope>NUCLEOTIDE SEQUENCE</scope>
    <source>
        <strain evidence="3">NC1722</strain>
    </source>
</reference>
<keyword evidence="2" id="KW-0732">Signal</keyword>
<dbReference type="PANTHER" id="PTHR15159">
    <property type="entry name" value="NEUROSECRETORY PROTEIN VGF"/>
    <property type="match status" value="1"/>
</dbReference>
<dbReference type="InterPro" id="IPR026128">
    <property type="entry name" value="VGF"/>
</dbReference>
<feature type="region of interest" description="Disordered" evidence="1">
    <location>
        <begin position="552"/>
        <end position="571"/>
    </location>
</feature>
<gene>
    <name evidence="3" type="ORF">AAFF_G00149150</name>
</gene>
<feature type="compositionally biased region" description="Basic and acidic residues" evidence="1">
    <location>
        <begin position="149"/>
        <end position="164"/>
    </location>
</feature>
<feature type="region of interest" description="Disordered" evidence="1">
    <location>
        <begin position="355"/>
        <end position="383"/>
    </location>
</feature>
<evidence type="ECO:0000313" key="3">
    <source>
        <dbReference type="EMBL" id="KAJ8387880.1"/>
    </source>
</evidence>
<feature type="region of interest" description="Disordered" evidence="1">
    <location>
        <begin position="63"/>
        <end position="93"/>
    </location>
</feature>
<evidence type="ECO:0000256" key="1">
    <source>
        <dbReference type="SAM" id="MobiDB-lite"/>
    </source>
</evidence>
<feature type="compositionally biased region" description="Basic and acidic residues" evidence="1">
    <location>
        <begin position="245"/>
        <end position="277"/>
    </location>
</feature>
<feature type="signal peptide" evidence="2">
    <location>
        <begin position="1"/>
        <end position="33"/>
    </location>
</feature>
<evidence type="ECO:0000256" key="2">
    <source>
        <dbReference type="SAM" id="SignalP"/>
    </source>
</evidence>
<feature type="region of interest" description="Disordered" evidence="1">
    <location>
        <begin position="296"/>
        <end position="337"/>
    </location>
</feature>
<accession>A0AAD7RPI7</accession>
<dbReference type="GO" id="GO:0005184">
    <property type="term" value="F:neuropeptide hormone activity"/>
    <property type="evidence" value="ECO:0007669"/>
    <property type="project" value="InterPro"/>
</dbReference>
<dbReference type="Proteomes" id="UP001221898">
    <property type="component" value="Unassembled WGS sequence"/>
</dbReference>
<feature type="region of interest" description="Disordered" evidence="1">
    <location>
        <begin position="140"/>
        <end position="164"/>
    </location>
</feature>
<comment type="caution">
    <text evidence="3">The sequence shown here is derived from an EMBL/GenBank/DDBJ whole genome shotgun (WGS) entry which is preliminary data.</text>
</comment>
<dbReference type="EMBL" id="JAINUG010000204">
    <property type="protein sequence ID" value="KAJ8387880.1"/>
    <property type="molecule type" value="Genomic_DNA"/>
</dbReference>
<dbReference type="AlphaFoldDB" id="A0AAD7RPI7"/>
<feature type="compositionally biased region" description="Acidic residues" evidence="1">
    <location>
        <begin position="321"/>
        <end position="334"/>
    </location>
</feature>
<feature type="compositionally biased region" description="Acidic residues" evidence="1">
    <location>
        <begin position="230"/>
        <end position="244"/>
    </location>
</feature>
<feature type="compositionally biased region" description="Basic residues" evidence="1">
    <location>
        <begin position="296"/>
        <end position="307"/>
    </location>
</feature>
<sequence length="585" mass="67087">MRFRCPPPPCLLVRTVMFSGGLLLLLVLQGVTPQFTAAALVVVEGNREDERDAAAPVAVAQLGEGPAGAEGEEPAGAEWEKPGQGHAPTGQHLSVNPRTLVAVLLGALSLPPGEEIGNRGETGPEREERGMAAVVAAMEAEVREEEEEERRKRQRAAEQGRMAEERGYFPNIDLGLQDNEILPPLKGYRLYNQELARTGKKLAWQEEQRKNPPLYNGLNAAAATPNNNFEEVEEEEEEDEEDEEILTREEEESRARAEQEEIRRQVEEAQRNRAEEAKLADIASDMLLQYMVKKQGRGRYAGPRRKAPLGGNAVEDKRSEEEEEEEDGDEDDIDPQTIDKLIEISSKLHLPADDVVDIISDVEQKKRRKKKKDSPEVMPRWRPLMPPPAFMPVSPYPRPHLLKQSPPYLSPYPSPSRKWFKDKVKMKPGKQKYWAKPHKQFLAYPSYQFYQKPYRAYYPIYFPSPRPKPKSRYYAKPSLSLDDLLGNSMDYDFTPPKRRYGPRMRPARPWTPYLSNYILPHPRTYQALPVPKPRSAPRPRPPFHYLPAAMATREDDSYERAGQQDSDEELENFMEKVYMRRRMYK</sequence>
<keyword evidence="4" id="KW-1185">Reference proteome</keyword>
<protein>
    <submittedName>
        <fullName evidence="3">Uncharacterized protein</fullName>
    </submittedName>
</protein>
<proteinExistence type="predicted"/>
<organism evidence="3 4">
    <name type="scientific">Aldrovandia affinis</name>
    <dbReference type="NCBI Taxonomy" id="143900"/>
    <lineage>
        <taxon>Eukaryota</taxon>
        <taxon>Metazoa</taxon>
        <taxon>Chordata</taxon>
        <taxon>Craniata</taxon>
        <taxon>Vertebrata</taxon>
        <taxon>Euteleostomi</taxon>
        <taxon>Actinopterygii</taxon>
        <taxon>Neopterygii</taxon>
        <taxon>Teleostei</taxon>
        <taxon>Notacanthiformes</taxon>
        <taxon>Halosauridae</taxon>
        <taxon>Aldrovandia</taxon>
    </lineage>
</organism>
<evidence type="ECO:0000313" key="4">
    <source>
        <dbReference type="Proteomes" id="UP001221898"/>
    </source>
</evidence>
<feature type="region of interest" description="Disordered" evidence="1">
    <location>
        <begin position="210"/>
        <end position="277"/>
    </location>
</feature>
<name>A0AAD7RPI7_9TELE</name>